<reference evidence="5" key="1">
    <citation type="submission" date="2013-12" db="EMBL/GenBank/DDBJ databases">
        <title>Multiple evolution of protostomy from a deuterostomic bilaterian ancestor.</title>
        <authorList>
            <person name="Martin-Duran J.M."/>
            <person name="Passamaneck Y.J."/>
            <person name="Martindale M.Q."/>
            <person name="Hejnol A."/>
        </authorList>
    </citation>
    <scope>NUCLEOTIDE SEQUENCE</scope>
</reference>
<feature type="compositionally biased region" description="Polar residues" evidence="4">
    <location>
        <begin position="750"/>
        <end position="772"/>
    </location>
</feature>
<feature type="compositionally biased region" description="Polar residues" evidence="4">
    <location>
        <begin position="1164"/>
        <end position="1173"/>
    </location>
</feature>
<feature type="repeat" description="ANK" evidence="3">
    <location>
        <begin position="108"/>
        <end position="132"/>
    </location>
</feature>
<dbReference type="PANTHER" id="PTHR24171">
    <property type="entry name" value="ANKYRIN REPEAT DOMAIN-CONTAINING PROTEIN 39-RELATED"/>
    <property type="match status" value="1"/>
</dbReference>
<protein>
    <submittedName>
        <fullName evidence="5 6">Div</fullName>
    </submittedName>
</protein>
<keyword evidence="2 3" id="KW-0040">ANK repeat</keyword>
<dbReference type="PANTHER" id="PTHR24171:SF9">
    <property type="entry name" value="ANKYRIN REPEAT DOMAIN-CONTAINING PROTEIN 39"/>
    <property type="match status" value="1"/>
</dbReference>
<feature type="region of interest" description="Disordered" evidence="4">
    <location>
        <begin position="1191"/>
        <end position="1238"/>
    </location>
</feature>
<evidence type="ECO:0000256" key="2">
    <source>
        <dbReference type="ARBA" id="ARBA00023043"/>
    </source>
</evidence>
<feature type="region of interest" description="Disordered" evidence="4">
    <location>
        <begin position="1144"/>
        <end position="1173"/>
    </location>
</feature>
<gene>
    <name evidence="5" type="primary">div</name>
    <name evidence="6" type="synonym">dgo</name>
</gene>
<dbReference type="InterPro" id="IPR002110">
    <property type="entry name" value="Ankyrin_rpt"/>
</dbReference>
<evidence type="ECO:0000256" key="4">
    <source>
        <dbReference type="SAM" id="MobiDB-lite"/>
    </source>
</evidence>
<feature type="compositionally biased region" description="Polar residues" evidence="4">
    <location>
        <begin position="938"/>
        <end position="956"/>
    </location>
</feature>
<keyword evidence="1" id="KW-0677">Repeat</keyword>
<feature type="compositionally biased region" description="Low complexity" evidence="4">
    <location>
        <begin position="1018"/>
        <end position="1032"/>
    </location>
</feature>
<feature type="compositionally biased region" description="Polar residues" evidence="4">
    <location>
        <begin position="1053"/>
        <end position="1078"/>
    </location>
</feature>
<dbReference type="PROSITE" id="PS50297">
    <property type="entry name" value="ANK_REP_REGION"/>
    <property type="match status" value="6"/>
</dbReference>
<organism evidence="5">
    <name type="scientific">Terebratalia transversa</name>
    <name type="common">Transverse lampshell</name>
    <dbReference type="NCBI Taxonomy" id="34513"/>
    <lineage>
        <taxon>Eukaryota</taxon>
        <taxon>Metazoa</taxon>
        <taxon>Spiralia</taxon>
        <taxon>Lophotrochozoa</taxon>
        <taxon>Brachiopoda</taxon>
        <taxon>Rhynchonelliformea</taxon>
        <taxon>Rhynchonellata</taxon>
        <taxon>Terebratellidina</taxon>
        <taxon>Laqueoidea</taxon>
        <taxon>Laqueidae</taxon>
        <taxon>Terebratalia</taxon>
    </lineage>
</organism>
<dbReference type="EMBL" id="PP860517">
    <property type="protein sequence ID" value="XBK48610.1"/>
    <property type="molecule type" value="mRNA"/>
</dbReference>
<feature type="compositionally biased region" description="Basic and acidic residues" evidence="4">
    <location>
        <begin position="280"/>
        <end position="310"/>
    </location>
</feature>
<feature type="region of interest" description="Disordered" evidence="4">
    <location>
        <begin position="650"/>
        <end position="801"/>
    </location>
</feature>
<evidence type="ECO:0000256" key="1">
    <source>
        <dbReference type="ARBA" id="ARBA00022737"/>
    </source>
</evidence>
<feature type="repeat" description="ANK" evidence="3">
    <location>
        <begin position="208"/>
        <end position="240"/>
    </location>
</feature>
<dbReference type="SMART" id="SM00248">
    <property type="entry name" value="ANK"/>
    <property type="match status" value="6"/>
</dbReference>
<feature type="compositionally biased region" description="Polar residues" evidence="4">
    <location>
        <begin position="999"/>
        <end position="1017"/>
    </location>
</feature>
<feature type="compositionally biased region" description="Basic and acidic residues" evidence="4">
    <location>
        <begin position="346"/>
        <end position="365"/>
    </location>
</feature>
<evidence type="ECO:0000256" key="3">
    <source>
        <dbReference type="PROSITE-ProRule" id="PRU00023"/>
    </source>
</evidence>
<feature type="compositionally biased region" description="Basic and acidic residues" evidence="4">
    <location>
        <begin position="721"/>
        <end position="737"/>
    </location>
</feature>
<feature type="region of interest" description="Disordered" evidence="4">
    <location>
        <begin position="1347"/>
        <end position="1385"/>
    </location>
</feature>
<name>A0A0F6N0S8_TERTR</name>
<dbReference type="SUPFAM" id="SSF48403">
    <property type="entry name" value="Ankyrin repeat"/>
    <property type="match status" value="1"/>
</dbReference>
<dbReference type="EMBL" id="KF946082">
    <property type="protein sequence ID" value="AHY88471.1"/>
    <property type="molecule type" value="mRNA"/>
</dbReference>
<feature type="repeat" description="ANK" evidence="3">
    <location>
        <begin position="41"/>
        <end position="73"/>
    </location>
</feature>
<feature type="region of interest" description="Disordered" evidence="4">
    <location>
        <begin position="1309"/>
        <end position="1334"/>
    </location>
</feature>
<sequence>MATQYLSVPIADKLRVAASRGYVEEVRELLNQGATCDPDKEGRTPLHYAALNGYCQVVKMLIGDNCDIDAQDVLGFTALHRAASQGHCDVVRTLIDQGCSVDRQGQVHGNTALHEAAWNGYSQCIQTLIKHGKANVFVANKAGFTALHLACQVGHNQSARELLYGGCNPDFKNNYGDTPLHTGSRYGHAGVVRILMSTQCRVNEQNKNGDTALHIAAALRRKKICKLLCESGIDFNIRNKQNETAIDVARRKEHPEIGLLITSQPKTKQHHHGHHRKPRREFDELGRKTPDLDRMSPAPERKSSMDRRTPDPGGTGDGGEKKEKKVLFFFKKKEKKVKGPPPKTEAQLRYEEEQRKRQARLEEKHRQKVRQGFFSHYVPKQGTQYFRDLAGNIRQGPVGYTPLCQCTPALRSLEHKVDTDNENLYAHIDATRDILGQKIDQLGARTSHQIHDLDRTMQERLDQEELRCRQRIDDMADNDRMHYNQNNVQHQLNSWMDARMMHFQRKLQDEYRGYTGRTREDPGYQPQVVRGRRDENVGFPLVRAKSDETLTCSEHSGKKNFTFSRKVAIEHIKRLKEREKHIQQRQMAEKQRHGMPIDLLDGEHQQIPNHKIESTTRVADNHGNNAFYNGHHVPNTTHNESSLYEPVYGRLPASQSTPLNLSHNAQRSRNVHDFDPQRARNLVVYEKPRTTSHEKSEKSSSSNQRGDLYAKPWYVASQHSGSDKQHEQTQSADRSRETSGAMRVLEKTRPATSRSSDATTGVTLYNQPQRTNVGGIRNKTYQMQPSSNTMLPSQSMYHNKPASDINKETQYSHYSQPLLHRPSRMDAAPLHHPSRIDSVPKPIEPQETTQSHQYKPQLRSYKRSNSPDFKRPTGYNERAIDVDGQATFGFQQRHQSLSPASGLDGTATPDRSQNNKLPERPESPQGPDYAQKLRELSRLTSAVNVPSSSVIRSRSQTPDKHYNEPTTSSSTVPQDVIYKDMSQPHNIITRSTPVMPDNVQKSVSQSSFRGSMQHSLIPQQQQVNKQKQPPFQYHSVGQSNVSPGKPPIYSRQLKPTTQTSRQNQESRPTTRTNNMARPQNYQNLSALNTNAEQSSQPRKLPNSKSETNIGVSSHKPSFGNQVLTRSNEAMHGDLDMSTIHGTDSVRQVSSVRGTDSVRDLSGVQDASSVRNTSQSLNISDKEAAYDYHLISDPMKDQSPGDQNMHDSGCGSASPTYTGLPKEGSAGSNPDSGYGSRIYGLHGGDTTRVNSGTIIPNGIAHGSQHYGAPWQKFNQSAPYGVAKHCYDHLIPSNQLPQYPKHVISPLARNVHHSTSGTNPPPPIQGQQPSERDHTVKQALTSELQRWYERMHQAPPSGTVNVNKTPNHVPVSEAEKKHLLPPLSSDV</sequence>
<feature type="repeat" description="ANK" evidence="3">
    <location>
        <begin position="74"/>
        <end position="106"/>
    </location>
</feature>
<feature type="compositionally biased region" description="Polar residues" evidence="4">
    <location>
        <begin position="653"/>
        <end position="668"/>
    </location>
</feature>
<accession>A0A0F6N0S8</accession>
<feature type="repeat" description="ANK" evidence="3">
    <location>
        <begin position="142"/>
        <end position="174"/>
    </location>
</feature>
<dbReference type="InterPro" id="IPR036770">
    <property type="entry name" value="Ankyrin_rpt-contain_sf"/>
</dbReference>
<proteinExistence type="evidence at transcript level"/>
<evidence type="ECO:0000313" key="6">
    <source>
        <dbReference type="EMBL" id="XBK48610.1"/>
    </source>
</evidence>
<dbReference type="Gene3D" id="1.25.40.20">
    <property type="entry name" value="Ankyrin repeat-containing domain"/>
    <property type="match status" value="2"/>
</dbReference>
<feature type="compositionally biased region" description="Basic residues" evidence="4">
    <location>
        <begin position="267"/>
        <end position="279"/>
    </location>
</feature>
<dbReference type="Pfam" id="PF13637">
    <property type="entry name" value="Ank_4"/>
    <property type="match status" value="1"/>
</dbReference>
<feature type="repeat" description="ANK" evidence="3">
    <location>
        <begin position="175"/>
        <end position="207"/>
    </location>
</feature>
<feature type="region of interest" description="Disordered" evidence="4">
    <location>
        <begin position="896"/>
        <end position="975"/>
    </location>
</feature>
<feature type="compositionally biased region" description="Polar residues" evidence="4">
    <location>
        <begin position="1354"/>
        <end position="1364"/>
    </location>
</feature>
<reference evidence="6" key="2">
    <citation type="submission" date="2024-06" db="EMBL/GenBank/DDBJ databases">
        <title>Combinatorial Wnt signaling landscape during brachiopod anteroposterior patterning.</title>
        <authorList>
            <person name="Vellutini B.C."/>
            <person name="Martin-Duran J.M."/>
            <person name="Borve A."/>
            <person name="Hejnol A."/>
        </authorList>
    </citation>
    <scope>NUCLEOTIDE SEQUENCE</scope>
</reference>
<feature type="compositionally biased region" description="Polar residues" evidence="4">
    <location>
        <begin position="779"/>
        <end position="797"/>
    </location>
</feature>
<dbReference type="Pfam" id="PF00023">
    <property type="entry name" value="Ank"/>
    <property type="match status" value="1"/>
</dbReference>
<feature type="region of interest" description="Disordered" evidence="4">
    <location>
        <begin position="257"/>
        <end position="367"/>
    </location>
</feature>
<feature type="compositionally biased region" description="Basic and acidic residues" evidence="4">
    <location>
        <begin position="686"/>
        <end position="698"/>
    </location>
</feature>
<feature type="region of interest" description="Disordered" evidence="4">
    <location>
        <begin position="988"/>
        <end position="1078"/>
    </location>
</feature>
<feature type="compositionally biased region" description="Polar residues" evidence="4">
    <location>
        <begin position="964"/>
        <end position="973"/>
    </location>
</feature>
<dbReference type="PROSITE" id="PS50088">
    <property type="entry name" value="ANK_REPEAT"/>
    <property type="match status" value="6"/>
</dbReference>
<dbReference type="PRINTS" id="PR01415">
    <property type="entry name" value="ANKYRIN"/>
</dbReference>
<feature type="region of interest" description="Disordered" evidence="4">
    <location>
        <begin position="1090"/>
        <end position="1120"/>
    </location>
</feature>
<feature type="region of interest" description="Disordered" evidence="4">
    <location>
        <begin position="824"/>
        <end position="875"/>
    </location>
</feature>
<dbReference type="Pfam" id="PF12796">
    <property type="entry name" value="Ank_2"/>
    <property type="match status" value="2"/>
</dbReference>
<feature type="compositionally biased region" description="Polar residues" evidence="4">
    <location>
        <begin position="1144"/>
        <end position="1153"/>
    </location>
</feature>
<evidence type="ECO:0000313" key="5">
    <source>
        <dbReference type="EMBL" id="AHY88471.1"/>
    </source>
</evidence>